<protein>
    <submittedName>
        <fullName evidence="1">Uncharacterized protein</fullName>
    </submittedName>
</protein>
<keyword evidence="2" id="KW-1185">Reference proteome</keyword>
<dbReference type="Gene3D" id="2.40.160.10">
    <property type="entry name" value="Porin"/>
    <property type="match status" value="1"/>
</dbReference>
<dbReference type="Proteomes" id="UP000015106">
    <property type="component" value="Chromosome 5"/>
</dbReference>
<dbReference type="Gramene" id="TuG1812G0500000666.01.T01">
    <property type="protein sequence ID" value="TuG1812G0500000666.01.T01"/>
    <property type="gene ID" value="TuG1812G0500000666.01"/>
</dbReference>
<dbReference type="EnsemblPlants" id="TuG1812G0500000666.01.T01">
    <property type="protein sequence ID" value="TuG1812G0500000666.01.T01"/>
    <property type="gene ID" value="TuG1812G0500000666.01"/>
</dbReference>
<reference evidence="2" key="1">
    <citation type="journal article" date="2013" name="Nature">
        <title>Draft genome of the wheat A-genome progenitor Triticum urartu.</title>
        <authorList>
            <person name="Ling H.Q."/>
            <person name="Zhao S."/>
            <person name="Liu D."/>
            <person name="Wang J."/>
            <person name="Sun H."/>
            <person name="Zhang C."/>
            <person name="Fan H."/>
            <person name="Li D."/>
            <person name="Dong L."/>
            <person name="Tao Y."/>
            <person name="Gao C."/>
            <person name="Wu H."/>
            <person name="Li Y."/>
            <person name="Cui Y."/>
            <person name="Guo X."/>
            <person name="Zheng S."/>
            <person name="Wang B."/>
            <person name="Yu K."/>
            <person name="Liang Q."/>
            <person name="Yang W."/>
            <person name="Lou X."/>
            <person name="Chen J."/>
            <person name="Feng M."/>
            <person name="Jian J."/>
            <person name="Zhang X."/>
            <person name="Luo G."/>
            <person name="Jiang Y."/>
            <person name="Liu J."/>
            <person name="Wang Z."/>
            <person name="Sha Y."/>
            <person name="Zhang B."/>
            <person name="Wu H."/>
            <person name="Tang D."/>
            <person name="Shen Q."/>
            <person name="Xue P."/>
            <person name="Zou S."/>
            <person name="Wang X."/>
            <person name="Liu X."/>
            <person name="Wang F."/>
            <person name="Yang Y."/>
            <person name="An X."/>
            <person name="Dong Z."/>
            <person name="Zhang K."/>
            <person name="Zhang X."/>
            <person name="Luo M.C."/>
            <person name="Dvorak J."/>
            <person name="Tong Y."/>
            <person name="Wang J."/>
            <person name="Yang H."/>
            <person name="Li Z."/>
            <person name="Wang D."/>
            <person name="Zhang A."/>
            <person name="Wang J."/>
        </authorList>
    </citation>
    <scope>NUCLEOTIDE SEQUENCE</scope>
    <source>
        <strain evidence="2">cv. G1812</strain>
    </source>
</reference>
<name>A0A8R7QBT5_TRIUA</name>
<evidence type="ECO:0000313" key="1">
    <source>
        <dbReference type="EnsemblPlants" id="TuG1812G0500000666.01.T01"/>
    </source>
</evidence>
<organism evidence="1 2">
    <name type="scientific">Triticum urartu</name>
    <name type="common">Red wild einkorn</name>
    <name type="synonym">Crithodium urartu</name>
    <dbReference type="NCBI Taxonomy" id="4572"/>
    <lineage>
        <taxon>Eukaryota</taxon>
        <taxon>Viridiplantae</taxon>
        <taxon>Streptophyta</taxon>
        <taxon>Embryophyta</taxon>
        <taxon>Tracheophyta</taxon>
        <taxon>Spermatophyta</taxon>
        <taxon>Magnoliopsida</taxon>
        <taxon>Liliopsida</taxon>
        <taxon>Poales</taxon>
        <taxon>Poaceae</taxon>
        <taxon>BOP clade</taxon>
        <taxon>Pooideae</taxon>
        <taxon>Triticodae</taxon>
        <taxon>Triticeae</taxon>
        <taxon>Triticinae</taxon>
        <taxon>Triticum</taxon>
    </lineage>
</organism>
<reference evidence="1" key="3">
    <citation type="submission" date="2022-06" db="UniProtKB">
        <authorList>
            <consortium name="EnsemblPlants"/>
        </authorList>
    </citation>
    <scope>IDENTIFICATION</scope>
</reference>
<evidence type="ECO:0000313" key="2">
    <source>
        <dbReference type="Proteomes" id="UP000015106"/>
    </source>
</evidence>
<sequence length="135" mass="14158">MVGTGFGVNGGFGMAFSTKTGQVKGFDLGVNCLRSEWGNAFVSASFVLDPEGEKKKKLRKIRALYSKEVDPSFSFAADVAFDAEKGTVLATSGIVLRIDEKVLVKGRVSSNGSVAAVVELAGEGRAKLRASAHAD</sequence>
<dbReference type="AlphaFoldDB" id="A0A8R7QBT5"/>
<reference evidence="1" key="2">
    <citation type="submission" date="2018-03" db="EMBL/GenBank/DDBJ databases">
        <title>The Triticum urartu genome reveals the dynamic nature of wheat genome evolution.</title>
        <authorList>
            <person name="Ling H."/>
            <person name="Ma B."/>
            <person name="Shi X."/>
            <person name="Liu H."/>
            <person name="Dong L."/>
            <person name="Sun H."/>
            <person name="Cao Y."/>
            <person name="Gao Q."/>
            <person name="Zheng S."/>
            <person name="Li Y."/>
            <person name="Yu Y."/>
            <person name="Du H."/>
            <person name="Qi M."/>
            <person name="Li Y."/>
            <person name="Yu H."/>
            <person name="Cui Y."/>
            <person name="Wang N."/>
            <person name="Chen C."/>
            <person name="Wu H."/>
            <person name="Zhao Y."/>
            <person name="Zhang J."/>
            <person name="Li Y."/>
            <person name="Zhou W."/>
            <person name="Zhang B."/>
            <person name="Hu W."/>
            <person name="Eijk M."/>
            <person name="Tang J."/>
            <person name="Witsenboer H."/>
            <person name="Zhao S."/>
            <person name="Li Z."/>
            <person name="Zhang A."/>
            <person name="Wang D."/>
            <person name="Liang C."/>
        </authorList>
    </citation>
    <scope>NUCLEOTIDE SEQUENCE [LARGE SCALE GENOMIC DNA]</scope>
    <source>
        <strain evidence="1">cv. G1812</strain>
    </source>
</reference>
<accession>A0A8R7QBT5</accession>
<proteinExistence type="predicted"/>
<dbReference type="InterPro" id="IPR023614">
    <property type="entry name" value="Porin_dom_sf"/>
</dbReference>